<comment type="caution">
    <text evidence="1">The sequence shown here is derived from an EMBL/GenBank/DDBJ whole genome shotgun (WGS) entry which is preliminary data.</text>
</comment>
<reference evidence="1 2" key="1">
    <citation type="journal article" date="2019" name="Commun. Biol.">
        <title>The bagworm genome reveals a unique fibroin gene that provides high tensile strength.</title>
        <authorList>
            <person name="Kono N."/>
            <person name="Nakamura H."/>
            <person name="Ohtoshi R."/>
            <person name="Tomita M."/>
            <person name="Numata K."/>
            <person name="Arakawa K."/>
        </authorList>
    </citation>
    <scope>NUCLEOTIDE SEQUENCE [LARGE SCALE GENOMIC DNA]</scope>
</reference>
<evidence type="ECO:0000313" key="1">
    <source>
        <dbReference type="EMBL" id="GBP23061.1"/>
    </source>
</evidence>
<name>A0A4C1U9M0_EUMVA</name>
<dbReference type="EMBL" id="BGZK01000146">
    <property type="protein sequence ID" value="GBP23061.1"/>
    <property type="molecule type" value="Genomic_DNA"/>
</dbReference>
<dbReference type="AlphaFoldDB" id="A0A4C1U9M0"/>
<accession>A0A4C1U9M0</accession>
<evidence type="ECO:0000313" key="2">
    <source>
        <dbReference type="Proteomes" id="UP000299102"/>
    </source>
</evidence>
<gene>
    <name evidence="1" type="ORF">EVAR_15736_1</name>
</gene>
<proteinExistence type="predicted"/>
<organism evidence="1 2">
    <name type="scientific">Eumeta variegata</name>
    <name type="common">Bagworm moth</name>
    <name type="synonym">Eumeta japonica</name>
    <dbReference type="NCBI Taxonomy" id="151549"/>
    <lineage>
        <taxon>Eukaryota</taxon>
        <taxon>Metazoa</taxon>
        <taxon>Ecdysozoa</taxon>
        <taxon>Arthropoda</taxon>
        <taxon>Hexapoda</taxon>
        <taxon>Insecta</taxon>
        <taxon>Pterygota</taxon>
        <taxon>Neoptera</taxon>
        <taxon>Endopterygota</taxon>
        <taxon>Lepidoptera</taxon>
        <taxon>Glossata</taxon>
        <taxon>Ditrysia</taxon>
        <taxon>Tineoidea</taxon>
        <taxon>Psychidae</taxon>
        <taxon>Oiketicinae</taxon>
        <taxon>Eumeta</taxon>
    </lineage>
</organism>
<keyword evidence="2" id="KW-1185">Reference proteome</keyword>
<sequence>MQDETTMAEERTAFAARLPARLARQGAMWAIVCQVHTSEHHFAYRKFGTNTKTNVRYALVQCRFYADKWRRIVSFIVGVVIARNKRRKSLYWRPTSHVTLQHSQRARRTHVISACT</sequence>
<dbReference type="Proteomes" id="UP000299102">
    <property type="component" value="Unassembled WGS sequence"/>
</dbReference>
<protein>
    <submittedName>
        <fullName evidence="1">Uncharacterized protein</fullName>
    </submittedName>
</protein>